<evidence type="ECO:0000259" key="2">
    <source>
        <dbReference type="Pfam" id="PF00857"/>
    </source>
</evidence>
<protein>
    <recommendedName>
        <fullName evidence="2">Isochorismatase-like domain-containing protein</fullName>
    </recommendedName>
</protein>
<dbReference type="Proteomes" id="UP000179324">
    <property type="component" value="Unassembled WGS sequence"/>
</dbReference>
<organism evidence="3 4">
    <name type="scientific">Candidatus Jorgensenbacteria bacterium GWC1_48_12</name>
    <dbReference type="NCBI Taxonomy" id="1798469"/>
    <lineage>
        <taxon>Bacteria</taxon>
        <taxon>Candidatus Joergenseniibacteriota</taxon>
    </lineage>
</organism>
<proteinExistence type="predicted"/>
<dbReference type="GO" id="GO:0016787">
    <property type="term" value="F:hydrolase activity"/>
    <property type="evidence" value="ECO:0007669"/>
    <property type="project" value="UniProtKB-KW"/>
</dbReference>
<reference evidence="3 4" key="1">
    <citation type="journal article" date="2016" name="Nat. Commun.">
        <title>Thousands of microbial genomes shed light on interconnected biogeochemical processes in an aquifer system.</title>
        <authorList>
            <person name="Anantharaman K."/>
            <person name="Brown C.T."/>
            <person name="Hug L.A."/>
            <person name="Sharon I."/>
            <person name="Castelle C.J."/>
            <person name="Probst A.J."/>
            <person name="Thomas B.C."/>
            <person name="Singh A."/>
            <person name="Wilkins M.J."/>
            <person name="Karaoz U."/>
            <person name="Brodie E.L."/>
            <person name="Williams K.H."/>
            <person name="Hubbard S.S."/>
            <person name="Banfield J.F."/>
        </authorList>
    </citation>
    <scope>NUCLEOTIDE SEQUENCE [LARGE SCALE GENOMIC DNA]</scope>
</reference>
<feature type="domain" description="Isochorismatase-like" evidence="2">
    <location>
        <begin position="8"/>
        <end position="199"/>
    </location>
</feature>
<dbReference type="InterPro" id="IPR050272">
    <property type="entry name" value="Isochorismatase-like_hydrls"/>
</dbReference>
<accession>A0A1F6BM65</accession>
<evidence type="ECO:0000256" key="1">
    <source>
        <dbReference type="ARBA" id="ARBA00022801"/>
    </source>
</evidence>
<dbReference type="AlphaFoldDB" id="A0A1F6BM65"/>
<keyword evidence="1" id="KW-0378">Hydrolase</keyword>
<evidence type="ECO:0000313" key="3">
    <source>
        <dbReference type="EMBL" id="OGG37978.1"/>
    </source>
</evidence>
<dbReference type="SUPFAM" id="SSF52499">
    <property type="entry name" value="Isochorismatase-like hydrolases"/>
    <property type="match status" value="1"/>
</dbReference>
<dbReference type="PANTHER" id="PTHR43540:SF6">
    <property type="entry name" value="ISOCHORISMATASE-LIKE DOMAIN-CONTAINING PROTEIN"/>
    <property type="match status" value="1"/>
</dbReference>
<gene>
    <name evidence="3" type="ORF">A2127_00315</name>
</gene>
<dbReference type="PANTHER" id="PTHR43540">
    <property type="entry name" value="PEROXYUREIDOACRYLATE/UREIDOACRYLATE AMIDOHYDROLASE-RELATED"/>
    <property type="match status" value="1"/>
</dbReference>
<dbReference type="CDD" id="cd00431">
    <property type="entry name" value="cysteine_hydrolases"/>
    <property type="match status" value="1"/>
</dbReference>
<dbReference type="InterPro" id="IPR036380">
    <property type="entry name" value="Isochorismatase-like_sf"/>
</dbReference>
<evidence type="ECO:0000313" key="4">
    <source>
        <dbReference type="Proteomes" id="UP000179324"/>
    </source>
</evidence>
<sequence length="204" mass="23168">MKIAKNKTAVIVLDIQNDFCDSEGAFAKYLKWNPQPIQKMVPRLAKFIDQARESGNLIIFSQMVNSATESPLNLREKLASGAERGAGKWPFGLIRGSWGWDFYLLKPHKEDIVLEKKYYDLFSNPKLKEILYKNRVERIVVTGLYTEICVFGTAQRAFTEGFQILVPSDLVASVAEREDLCKSALKIMDGYFADVVTSTKIFLE</sequence>
<dbReference type="InterPro" id="IPR000868">
    <property type="entry name" value="Isochorismatase-like_dom"/>
</dbReference>
<comment type="caution">
    <text evidence="3">The sequence shown here is derived from an EMBL/GenBank/DDBJ whole genome shotgun (WGS) entry which is preliminary data.</text>
</comment>
<name>A0A1F6BM65_9BACT</name>
<dbReference type="Pfam" id="PF00857">
    <property type="entry name" value="Isochorismatase"/>
    <property type="match status" value="1"/>
</dbReference>
<dbReference type="EMBL" id="MFKI01000039">
    <property type="protein sequence ID" value="OGG37978.1"/>
    <property type="molecule type" value="Genomic_DNA"/>
</dbReference>
<dbReference type="Gene3D" id="3.40.50.850">
    <property type="entry name" value="Isochorismatase-like"/>
    <property type="match status" value="1"/>
</dbReference>